<organism evidence="7 8">
    <name type="scientific">Roseiterribacter gracilis</name>
    <dbReference type="NCBI Taxonomy" id="2812848"/>
    <lineage>
        <taxon>Bacteria</taxon>
        <taxon>Pseudomonadati</taxon>
        <taxon>Pseudomonadota</taxon>
        <taxon>Alphaproteobacteria</taxon>
        <taxon>Rhodospirillales</taxon>
        <taxon>Roseiterribacteraceae</taxon>
        <taxon>Roseiterribacter</taxon>
    </lineage>
</organism>
<feature type="transmembrane region" description="Helical" evidence="5">
    <location>
        <begin position="21"/>
        <end position="42"/>
    </location>
</feature>
<evidence type="ECO:0000256" key="2">
    <source>
        <dbReference type="ARBA" id="ARBA00022692"/>
    </source>
</evidence>
<evidence type="ECO:0000313" key="8">
    <source>
        <dbReference type="Proteomes" id="UP000681075"/>
    </source>
</evidence>
<feature type="transmembrane region" description="Helical" evidence="5">
    <location>
        <begin position="267"/>
        <end position="289"/>
    </location>
</feature>
<evidence type="ECO:0000313" key="7">
    <source>
        <dbReference type="EMBL" id="GIL39869.1"/>
    </source>
</evidence>
<gene>
    <name evidence="7" type="ORF">TMPK1_21060</name>
</gene>
<feature type="domain" description="ABC-2 type transporter transmembrane" evidence="6">
    <location>
        <begin position="176"/>
        <end position="467"/>
    </location>
</feature>
<dbReference type="PANTHER" id="PTHR43471">
    <property type="entry name" value="ABC TRANSPORTER PERMEASE"/>
    <property type="match status" value="1"/>
</dbReference>
<protein>
    <recommendedName>
        <fullName evidence="6">ABC-2 type transporter transmembrane domain-containing protein</fullName>
    </recommendedName>
</protein>
<comment type="subcellular location">
    <subcellularLocation>
        <location evidence="1">Membrane</location>
        <topology evidence="1">Multi-pass membrane protein</topology>
    </subcellularLocation>
</comment>
<feature type="transmembrane region" description="Helical" evidence="5">
    <location>
        <begin position="423"/>
        <end position="440"/>
    </location>
</feature>
<dbReference type="RefSeq" id="WP_420242988.1">
    <property type="nucleotide sequence ID" value="NZ_BOPV01000001.1"/>
</dbReference>
<dbReference type="GO" id="GO:0140359">
    <property type="term" value="F:ABC-type transporter activity"/>
    <property type="evidence" value="ECO:0007669"/>
    <property type="project" value="InterPro"/>
</dbReference>
<evidence type="ECO:0000256" key="3">
    <source>
        <dbReference type="ARBA" id="ARBA00022989"/>
    </source>
</evidence>
<reference evidence="7" key="1">
    <citation type="submission" date="2021-02" db="EMBL/GenBank/DDBJ databases">
        <title>Genome sequence of Rhodospirillales sp. strain TMPK1 isolated from soil.</title>
        <authorList>
            <person name="Nakai R."/>
            <person name="Kusada H."/>
            <person name="Tamaki H."/>
        </authorList>
    </citation>
    <scope>NUCLEOTIDE SEQUENCE</scope>
    <source>
        <strain evidence="7">TMPK1</strain>
    </source>
</reference>
<feature type="transmembrane region" description="Helical" evidence="5">
    <location>
        <begin position="398"/>
        <end position="417"/>
    </location>
</feature>
<dbReference type="Proteomes" id="UP000681075">
    <property type="component" value="Unassembled WGS sequence"/>
</dbReference>
<evidence type="ECO:0000256" key="1">
    <source>
        <dbReference type="ARBA" id="ARBA00004141"/>
    </source>
</evidence>
<dbReference type="PANTHER" id="PTHR43471:SF3">
    <property type="entry name" value="ABC TRANSPORTER PERMEASE PROTEIN NATB"/>
    <property type="match status" value="1"/>
</dbReference>
<dbReference type="AlphaFoldDB" id="A0A8S8XDL1"/>
<dbReference type="GO" id="GO:0016020">
    <property type="term" value="C:membrane"/>
    <property type="evidence" value="ECO:0007669"/>
    <property type="project" value="UniProtKB-SubCell"/>
</dbReference>
<name>A0A8S8XDL1_9PROT</name>
<feature type="transmembrane region" description="Helical" evidence="5">
    <location>
        <begin position="362"/>
        <end position="386"/>
    </location>
</feature>
<keyword evidence="2 5" id="KW-0812">Transmembrane</keyword>
<keyword evidence="4 5" id="KW-0472">Membrane</keyword>
<evidence type="ECO:0000256" key="5">
    <source>
        <dbReference type="SAM" id="Phobius"/>
    </source>
</evidence>
<comment type="caution">
    <text evidence="7">The sequence shown here is derived from an EMBL/GenBank/DDBJ whole genome shotgun (WGS) entry which is preliminary data.</text>
</comment>
<dbReference type="Pfam" id="PF12698">
    <property type="entry name" value="ABC2_membrane_3"/>
    <property type="match status" value="1"/>
</dbReference>
<feature type="transmembrane region" description="Helical" evidence="5">
    <location>
        <begin position="452"/>
        <end position="474"/>
    </location>
</feature>
<accession>A0A8S8XDL1</accession>
<proteinExistence type="predicted"/>
<feature type="transmembrane region" description="Helical" evidence="5">
    <location>
        <begin position="318"/>
        <end position="342"/>
    </location>
</feature>
<evidence type="ECO:0000256" key="4">
    <source>
        <dbReference type="ARBA" id="ARBA00023136"/>
    </source>
</evidence>
<evidence type="ECO:0000259" key="6">
    <source>
        <dbReference type="Pfam" id="PF12698"/>
    </source>
</evidence>
<dbReference type="EMBL" id="BOPV01000001">
    <property type="protein sequence ID" value="GIL39869.1"/>
    <property type="molecule type" value="Genomic_DNA"/>
</dbReference>
<keyword evidence="3 5" id="KW-1133">Transmembrane helix</keyword>
<dbReference type="InterPro" id="IPR013525">
    <property type="entry name" value="ABC2_TM"/>
</dbReference>
<sequence length="501" mass="54315">MKRVLIIAQQEFRQFALTRGFWIALLMMPMLALAGATVPLVLSKQRATDPYVIVDQQGGWAEIVEAGFERSWQREQLRALAEYAQRWTDSTRMPAALPSAGNSAAEQLAVDAALRELQPYLKAGAPRFEPPRRTFERVALPADIDANTEATRIGTALGPWLRGERRIETSGGPRRLAAAIVIPRGFSAAPGAPAIQIWNVNVTDDRIASAVRSAISDALQAQAWQAHGITATEVNNIRAITAPMQNFDPGKSGDEKRVSMADTLARIFLPILLGFCLFLSIQTVSGRLLTSTIEERSSKLLDTLLSSVTPNELLLGKLLGMGSAGLLMMTCWIGALIVAILVDPSFARGAGAIALQAIVHSPLLLGAVLYYLLGFSLYASLFLAVGCTARSMQEAQSLLFPIVMVTMVPFFTVQPVLQDPNGPIAVALTWIPLYTPYLMILRSAASPPLFQVIGATLLCLVFTALLIASLGRIFRWSLMGIEGRPNLRRMIGAALRPDTAQ</sequence>
<keyword evidence="8" id="KW-1185">Reference proteome</keyword>